<name>A0A200QSK4_MACCD</name>
<gene>
    <name evidence="2" type="ORF">BVC80_8775g5</name>
</gene>
<dbReference type="SMART" id="SM00256">
    <property type="entry name" value="FBOX"/>
    <property type="match status" value="2"/>
</dbReference>
<evidence type="ECO:0000313" key="3">
    <source>
        <dbReference type="Proteomes" id="UP000195402"/>
    </source>
</evidence>
<dbReference type="InterPro" id="IPR001810">
    <property type="entry name" value="F-box_dom"/>
</dbReference>
<comment type="caution">
    <text evidence="2">The sequence shown here is derived from an EMBL/GenBank/DDBJ whole genome shotgun (WGS) entry which is preliminary data.</text>
</comment>
<accession>A0A200QSK4</accession>
<organism evidence="2 3">
    <name type="scientific">Macleaya cordata</name>
    <name type="common">Five-seeded plume-poppy</name>
    <name type="synonym">Bocconia cordata</name>
    <dbReference type="NCBI Taxonomy" id="56857"/>
    <lineage>
        <taxon>Eukaryota</taxon>
        <taxon>Viridiplantae</taxon>
        <taxon>Streptophyta</taxon>
        <taxon>Embryophyta</taxon>
        <taxon>Tracheophyta</taxon>
        <taxon>Spermatophyta</taxon>
        <taxon>Magnoliopsida</taxon>
        <taxon>Ranunculales</taxon>
        <taxon>Papaveraceae</taxon>
        <taxon>Papaveroideae</taxon>
        <taxon>Macleaya</taxon>
    </lineage>
</organism>
<proteinExistence type="predicted"/>
<keyword evidence="3" id="KW-1185">Reference proteome</keyword>
<evidence type="ECO:0000259" key="1">
    <source>
        <dbReference type="SMART" id="SM00256"/>
    </source>
</evidence>
<dbReference type="InParanoid" id="A0A200QSK4"/>
<feature type="domain" description="F-box" evidence="1">
    <location>
        <begin position="323"/>
        <end position="364"/>
    </location>
</feature>
<dbReference type="CDD" id="cd22162">
    <property type="entry name" value="F-box_AtSKIP3-like"/>
    <property type="match status" value="2"/>
</dbReference>
<dbReference type="EMBL" id="MVGT01001142">
    <property type="protein sequence ID" value="OVA13423.1"/>
    <property type="molecule type" value="Genomic_DNA"/>
</dbReference>
<feature type="domain" description="F-box" evidence="1">
    <location>
        <begin position="8"/>
        <end position="48"/>
    </location>
</feature>
<protein>
    <submittedName>
        <fullName evidence="2">F-box domain</fullName>
    </submittedName>
</protein>
<dbReference type="PANTHER" id="PTHR32278:SF11">
    <property type="entry name" value="F-BOX DOMAIN-CONTAINING PROTEIN"/>
    <property type="match status" value="1"/>
</dbReference>
<sequence length="599" mass="66946">MESIINLLPESCLAHVLSLTTPRDVCRSSLTSPIFRSAAESNVVWDRFLPSDYQEIVSRLSSPVAFSSKKELYFHLCNPVHIDGGKMTFSLERSTGKKCYMMSARELVITWGNDPMYWTWKPLSQSRFSEVVELRTICWLEIHGKINRKMLSPETNYGAYLIVKVSDRAYGLDSLPSELSVEVGNQRSRCTAYLCHRDVHKQSLEKLCFSHRIEVLSARVIDGEHRVPCWRDDGWMEIELGEFLNNGRGGGGGGGGGSGGDGEVKMSLMEPSINFKYCILKLNSPLLLACLLACLLNYTRDLDLLSTISKINMDGGVVDFNSLPEDCISTIILLLTNPRDLCRSSLVSSTFRSLADSNIAWDRFLPSDYQEILSSSVSPVQFSTSKDLYFRLCNSILIDGVLLLQSFSLDASTGKTCYMLSARDLSITWGNEPMYWCWKSIPQSRFSEVVELGIASWLQINGKISSRLLSHNTTYAAYLVVNFANRAYGLDKIPSEITVELGTHVSRGTVYLRGKDGQGQPLDGLDHFLRSSVVYKGDGMRVPVDRKDGWMEIELGEFFIDDGDEGEVKMSLMEVEGEHLKGGLIVEGIEVRPKVVKGL</sequence>
<dbReference type="PANTHER" id="PTHR32278">
    <property type="entry name" value="F-BOX DOMAIN-CONTAINING PROTEIN"/>
    <property type="match status" value="1"/>
</dbReference>
<reference evidence="2 3" key="1">
    <citation type="journal article" date="2017" name="Mol. Plant">
        <title>The Genome of Medicinal Plant Macleaya cordata Provides New Insights into Benzylisoquinoline Alkaloids Metabolism.</title>
        <authorList>
            <person name="Liu X."/>
            <person name="Liu Y."/>
            <person name="Huang P."/>
            <person name="Ma Y."/>
            <person name="Qing Z."/>
            <person name="Tang Q."/>
            <person name="Cao H."/>
            <person name="Cheng P."/>
            <person name="Zheng Y."/>
            <person name="Yuan Z."/>
            <person name="Zhou Y."/>
            <person name="Liu J."/>
            <person name="Tang Z."/>
            <person name="Zhuo Y."/>
            <person name="Zhang Y."/>
            <person name="Yu L."/>
            <person name="Huang J."/>
            <person name="Yang P."/>
            <person name="Peng Q."/>
            <person name="Zhang J."/>
            <person name="Jiang W."/>
            <person name="Zhang Z."/>
            <person name="Lin K."/>
            <person name="Ro D.K."/>
            <person name="Chen X."/>
            <person name="Xiong X."/>
            <person name="Shang Y."/>
            <person name="Huang S."/>
            <person name="Zeng J."/>
        </authorList>
    </citation>
    <scope>NUCLEOTIDE SEQUENCE [LARGE SCALE GENOMIC DNA]</scope>
    <source>
        <strain evidence="3">cv. BLH2017</strain>
        <tissue evidence="2">Root</tissue>
    </source>
</reference>
<dbReference type="OMA" id="HELTSMW"/>
<dbReference type="Pfam" id="PF12937">
    <property type="entry name" value="F-box-like"/>
    <property type="match status" value="1"/>
</dbReference>
<dbReference type="AlphaFoldDB" id="A0A200QSK4"/>
<evidence type="ECO:0000313" key="2">
    <source>
        <dbReference type="EMBL" id="OVA13423.1"/>
    </source>
</evidence>
<dbReference type="Proteomes" id="UP000195402">
    <property type="component" value="Unassembled WGS sequence"/>
</dbReference>
<dbReference type="Gene3D" id="1.20.1280.50">
    <property type="match status" value="2"/>
</dbReference>
<dbReference type="Pfam" id="PF14299">
    <property type="entry name" value="PP2"/>
    <property type="match status" value="2"/>
</dbReference>
<dbReference type="InterPro" id="IPR025886">
    <property type="entry name" value="PP2-like"/>
</dbReference>
<dbReference type="STRING" id="56857.A0A200QSK4"/>
<dbReference type="InterPro" id="IPR036047">
    <property type="entry name" value="F-box-like_dom_sf"/>
</dbReference>
<dbReference type="Pfam" id="PF00646">
    <property type="entry name" value="F-box"/>
    <property type="match status" value="1"/>
</dbReference>
<dbReference type="SUPFAM" id="SSF81383">
    <property type="entry name" value="F-box domain"/>
    <property type="match status" value="2"/>
</dbReference>
<dbReference type="OrthoDB" id="1918565at2759"/>